<feature type="transmembrane region" description="Helical" evidence="12">
    <location>
        <begin position="232"/>
        <end position="253"/>
    </location>
</feature>
<gene>
    <name evidence="14" type="ORF">GCM10011382_11190</name>
</gene>
<evidence type="ECO:0000313" key="14">
    <source>
        <dbReference type="EMBL" id="GGC82829.1"/>
    </source>
</evidence>
<evidence type="ECO:0000256" key="7">
    <source>
        <dbReference type="ARBA" id="ARBA00022833"/>
    </source>
</evidence>
<dbReference type="CDD" id="cd07340">
    <property type="entry name" value="M48B_Htpx_like"/>
    <property type="match status" value="1"/>
</dbReference>
<reference evidence="15" key="1">
    <citation type="journal article" date="2019" name="Int. J. Syst. Evol. Microbiol.">
        <title>The Global Catalogue of Microorganisms (GCM) 10K type strain sequencing project: providing services to taxonomists for standard genome sequencing and annotation.</title>
        <authorList>
            <consortium name="The Broad Institute Genomics Platform"/>
            <consortium name="The Broad Institute Genome Sequencing Center for Infectious Disease"/>
            <person name="Wu L."/>
            <person name="Ma J."/>
        </authorList>
    </citation>
    <scope>NUCLEOTIDE SEQUENCE [LARGE SCALE GENOMIC DNA]</scope>
    <source>
        <strain evidence="15">CGMCC 1.15122</strain>
    </source>
</reference>
<accession>A0ABQ1NSJ9</accession>
<name>A0ABQ1NSJ9_9GAMM</name>
<keyword evidence="4 12" id="KW-0812">Transmembrane</keyword>
<dbReference type="RefSeq" id="WP_188638519.1">
    <property type="nucleotide sequence ID" value="NZ_BMHM01000002.1"/>
</dbReference>
<dbReference type="GO" id="GO:0008233">
    <property type="term" value="F:peptidase activity"/>
    <property type="evidence" value="ECO:0007669"/>
    <property type="project" value="UniProtKB-KW"/>
</dbReference>
<dbReference type="Pfam" id="PF01435">
    <property type="entry name" value="Peptidase_M48"/>
    <property type="match status" value="1"/>
</dbReference>
<dbReference type="InterPro" id="IPR001915">
    <property type="entry name" value="Peptidase_M48"/>
</dbReference>
<evidence type="ECO:0000256" key="5">
    <source>
        <dbReference type="ARBA" id="ARBA00022723"/>
    </source>
</evidence>
<evidence type="ECO:0000256" key="10">
    <source>
        <dbReference type="ARBA" id="ARBA00023136"/>
    </source>
</evidence>
<dbReference type="GO" id="GO:0006508">
    <property type="term" value="P:proteolysis"/>
    <property type="evidence" value="ECO:0007669"/>
    <property type="project" value="UniProtKB-KW"/>
</dbReference>
<evidence type="ECO:0000313" key="15">
    <source>
        <dbReference type="Proteomes" id="UP000597301"/>
    </source>
</evidence>
<feature type="domain" description="Peptidase M48" evidence="13">
    <location>
        <begin position="114"/>
        <end position="334"/>
    </location>
</feature>
<dbReference type="Proteomes" id="UP000597301">
    <property type="component" value="Unassembled WGS sequence"/>
</dbReference>
<evidence type="ECO:0000256" key="1">
    <source>
        <dbReference type="ARBA" id="ARBA00001947"/>
    </source>
</evidence>
<keyword evidence="10 12" id="KW-0472">Membrane</keyword>
<evidence type="ECO:0000256" key="2">
    <source>
        <dbReference type="ARBA" id="ARBA00022475"/>
    </source>
</evidence>
<protein>
    <submittedName>
        <fullName evidence="14">Zn-dependent protease</fullName>
    </submittedName>
</protein>
<dbReference type="EMBL" id="BMHM01000002">
    <property type="protein sequence ID" value="GGC82829.1"/>
    <property type="molecule type" value="Genomic_DNA"/>
</dbReference>
<comment type="caution">
    <text evidence="14">The sequence shown here is derived from an EMBL/GenBank/DDBJ whole genome shotgun (WGS) entry which is preliminary data.</text>
</comment>
<evidence type="ECO:0000256" key="9">
    <source>
        <dbReference type="ARBA" id="ARBA00023049"/>
    </source>
</evidence>
<evidence type="ECO:0000256" key="3">
    <source>
        <dbReference type="ARBA" id="ARBA00022670"/>
    </source>
</evidence>
<dbReference type="Gene3D" id="3.30.2010.10">
    <property type="entry name" value="Metalloproteases ('zincins'), catalytic domain"/>
    <property type="match status" value="1"/>
</dbReference>
<feature type="transmembrane region" description="Helical" evidence="12">
    <location>
        <begin position="63"/>
        <end position="85"/>
    </location>
</feature>
<evidence type="ECO:0000256" key="6">
    <source>
        <dbReference type="ARBA" id="ARBA00022801"/>
    </source>
</evidence>
<feature type="transmembrane region" description="Helical" evidence="12">
    <location>
        <begin position="191"/>
        <end position="212"/>
    </location>
</feature>
<keyword evidence="7" id="KW-0862">Zinc</keyword>
<evidence type="ECO:0000256" key="4">
    <source>
        <dbReference type="ARBA" id="ARBA00022692"/>
    </source>
</evidence>
<dbReference type="PANTHER" id="PTHR43221:SF2">
    <property type="entry name" value="PROTEASE HTPX HOMOLOG"/>
    <property type="match status" value="1"/>
</dbReference>
<evidence type="ECO:0000256" key="12">
    <source>
        <dbReference type="SAM" id="Phobius"/>
    </source>
</evidence>
<keyword evidence="8 12" id="KW-1133">Transmembrane helix</keyword>
<evidence type="ECO:0000256" key="11">
    <source>
        <dbReference type="SAM" id="MobiDB-lite"/>
    </source>
</evidence>
<organism evidence="14 15">
    <name type="scientific">Vreelandella lutescens</name>
    <dbReference type="NCBI Taxonomy" id="1602943"/>
    <lineage>
        <taxon>Bacteria</taxon>
        <taxon>Pseudomonadati</taxon>
        <taxon>Pseudomonadota</taxon>
        <taxon>Gammaproteobacteria</taxon>
        <taxon>Oceanospirillales</taxon>
        <taxon>Halomonadaceae</taxon>
        <taxon>Vreelandella</taxon>
    </lineage>
</organism>
<evidence type="ECO:0000256" key="8">
    <source>
        <dbReference type="ARBA" id="ARBA00022989"/>
    </source>
</evidence>
<keyword evidence="3 14" id="KW-0645">Protease</keyword>
<sequence length="678" mass="72717">MDFFTAQEQARRQTGRLVVLLVLAVLALIAVTTLVVAVVLYMAGIGGAHSQPQPTLQGMMALLSWELLASVAVGVVALVGLGGLFKRRQLRRGGKAVAEALGGREINLNTRDSDERRILNVVEEMAIASGTPVPSVYVLEEEGINAFAAGYQPGDAVIGMTRGAIRQLSRDELQGVVAHEFSHILHGDMRLNIRLVSLLHGILLIGLAGGMLLRSLRFRRMGGNKRDNSAALVMGLGAALMLIGYAGTFFGNLMKSAVSRQREYLADAAAVQYTRNPQGIGGALVKIGANAKGSALAAPQTAEFSHLLFSQGIKQGFSRFMATHPPLKTRIQRVMPGWDGQFVALKPAPGVTVEPDQSPQSTAGAGGRASVRDNVRASLENAGAPHAGSMATVLSAASVQMAIGAMGQPDQRHVAQAQTVLSALPAALKTAAHEPYTARALIYAMLLSENDAQRQHQLAVLENIALPDVFTELHTLMADVARLDVQLRLPLIELTLPALTSLTIEQAQHFRLCMERLIHSDGHVSLFEWTLYQLLLSHLSEHHGGAENLTLQACERECQRLLSVLAAAGLEQGLESVQERASEMAHALHAAQQVLPFELAAVEDADDMQALSLAVERLRRLKPLQKSLLLQSMARCIEHDGRIRPAEAELFRAIADMLGCPVPPLLGGGTEEQAVLAE</sequence>
<keyword evidence="6" id="KW-0378">Hydrolase</keyword>
<dbReference type="InterPro" id="IPR050083">
    <property type="entry name" value="HtpX_protease"/>
</dbReference>
<feature type="region of interest" description="Disordered" evidence="11">
    <location>
        <begin position="351"/>
        <end position="370"/>
    </location>
</feature>
<dbReference type="PANTHER" id="PTHR43221">
    <property type="entry name" value="PROTEASE HTPX"/>
    <property type="match status" value="1"/>
</dbReference>
<evidence type="ECO:0000259" key="13">
    <source>
        <dbReference type="Pfam" id="PF01435"/>
    </source>
</evidence>
<keyword evidence="2" id="KW-1003">Cell membrane</keyword>
<keyword evidence="5" id="KW-0479">Metal-binding</keyword>
<keyword evidence="15" id="KW-1185">Reference proteome</keyword>
<proteinExistence type="predicted"/>
<keyword evidence="9" id="KW-0482">Metalloprotease</keyword>
<comment type="cofactor">
    <cofactor evidence="1">
        <name>Zn(2+)</name>
        <dbReference type="ChEBI" id="CHEBI:29105"/>
    </cofactor>
</comment>
<feature type="transmembrane region" description="Helical" evidence="12">
    <location>
        <begin position="17"/>
        <end position="43"/>
    </location>
</feature>